<dbReference type="Proteomes" id="UP001500218">
    <property type="component" value="Unassembled WGS sequence"/>
</dbReference>
<organism evidence="2 3">
    <name type="scientific">Luedemannella flava</name>
    <dbReference type="NCBI Taxonomy" id="349316"/>
    <lineage>
        <taxon>Bacteria</taxon>
        <taxon>Bacillati</taxon>
        <taxon>Actinomycetota</taxon>
        <taxon>Actinomycetes</taxon>
        <taxon>Micromonosporales</taxon>
        <taxon>Micromonosporaceae</taxon>
        <taxon>Luedemannella</taxon>
    </lineage>
</organism>
<dbReference type="PANTHER" id="PTHR43546:SF3">
    <property type="entry name" value="UPF0173 METAL-DEPENDENT HYDROLASE MJ1163"/>
    <property type="match status" value="1"/>
</dbReference>
<dbReference type="SMART" id="SM00849">
    <property type="entry name" value="Lactamase_B"/>
    <property type="match status" value="1"/>
</dbReference>
<sequence length="215" mass="22931">MRFVKYSHSCVRIEAGDAVLVIDPGAFSEAESLDGVDAVLLTHEHFDHLDINKLTDALARRPEVRIFTHADVVGKLGDLAPVTTTVAPGEAFTAAGLPVRAFGGLHAEIHRDVPRVTNLGFLVADALYHPGDSFDLPGDVTGVDTVFVPVSGPWLKISESVDFVRAIRPRRAVALHDCLLSDAGFLVTDGNMSKLSGCEYTRLAAGSGLPVSTMD</sequence>
<dbReference type="PANTHER" id="PTHR43546">
    <property type="entry name" value="UPF0173 METAL-DEPENDENT HYDROLASE MJ1163-RELATED"/>
    <property type="match status" value="1"/>
</dbReference>
<evidence type="ECO:0000313" key="3">
    <source>
        <dbReference type="Proteomes" id="UP001500218"/>
    </source>
</evidence>
<evidence type="ECO:0000259" key="1">
    <source>
        <dbReference type="SMART" id="SM00849"/>
    </source>
</evidence>
<dbReference type="InterPro" id="IPR001279">
    <property type="entry name" value="Metallo-B-lactamas"/>
</dbReference>
<reference evidence="3" key="1">
    <citation type="journal article" date="2019" name="Int. J. Syst. Evol. Microbiol.">
        <title>The Global Catalogue of Microorganisms (GCM) 10K type strain sequencing project: providing services to taxonomists for standard genome sequencing and annotation.</title>
        <authorList>
            <consortium name="The Broad Institute Genomics Platform"/>
            <consortium name="The Broad Institute Genome Sequencing Center for Infectious Disease"/>
            <person name="Wu L."/>
            <person name="Ma J."/>
        </authorList>
    </citation>
    <scope>NUCLEOTIDE SEQUENCE [LARGE SCALE GENOMIC DNA]</scope>
    <source>
        <strain evidence="3">JCM 13250</strain>
    </source>
</reference>
<name>A0ABN2LFT1_9ACTN</name>
<proteinExistence type="predicted"/>
<feature type="domain" description="Metallo-beta-lactamase" evidence="1">
    <location>
        <begin position="7"/>
        <end position="176"/>
    </location>
</feature>
<dbReference type="InterPro" id="IPR036866">
    <property type="entry name" value="RibonucZ/Hydroxyglut_hydro"/>
</dbReference>
<dbReference type="SUPFAM" id="SSF56281">
    <property type="entry name" value="Metallo-hydrolase/oxidoreductase"/>
    <property type="match status" value="1"/>
</dbReference>
<accession>A0ABN2LFT1</accession>
<comment type="caution">
    <text evidence="2">The sequence shown here is derived from an EMBL/GenBank/DDBJ whole genome shotgun (WGS) entry which is preliminary data.</text>
</comment>
<dbReference type="InterPro" id="IPR050114">
    <property type="entry name" value="UPF0173_UPF0282_UlaG_hydrolase"/>
</dbReference>
<protein>
    <submittedName>
        <fullName evidence="2">MBL fold metallo-hydrolase</fullName>
    </submittedName>
</protein>
<evidence type="ECO:0000313" key="2">
    <source>
        <dbReference type="EMBL" id="GAA1787167.1"/>
    </source>
</evidence>
<dbReference type="Pfam" id="PF13483">
    <property type="entry name" value="Lactamase_B_3"/>
    <property type="match status" value="1"/>
</dbReference>
<keyword evidence="3" id="KW-1185">Reference proteome</keyword>
<dbReference type="EMBL" id="BAAALT010000013">
    <property type="protein sequence ID" value="GAA1787167.1"/>
    <property type="molecule type" value="Genomic_DNA"/>
</dbReference>
<gene>
    <name evidence="2" type="ORF">GCM10009682_06500</name>
</gene>
<dbReference type="RefSeq" id="WP_344126042.1">
    <property type="nucleotide sequence ID" value="NZ_BAAALT010000013.1"/>
</dbReference>
<dbReference type="Gene3D" id="3.60.15.10">
    <property type="entry name" value="Ribonuclease Z/Hydroxyacylglutathione hydrolase-like"/>
    <property type="match status" value="1"/>
</dbReference>